<dbReference type="InterPro" id="IPR005565">
    <property type="entry name" value="Hemolysn_activator_HlyB_C"/>
</dbReference>
<feature type="signal peptide" evidence="1">
    <location>
        <begin position="1"/>
        <end position="21"/>
    </location>
</feature>
<feature type="domain" description="Haemolysin activator HlyB C-terminal" evidence="2">
    <location>
        <begin position="405"/>
        <end position="522"/>
    </location>
</feature>
<dbReference type="RefSeq" id="WP_277278934.1">
    <property type="nucleotide sequence ID" value="NZ_JAROCY010000013.1"/>
</dbReference>
<keyword evidence="4" id="KW-1185">Reference proteome</keyword>
<dbReference type="PANTHER" id="PTHR34597:SF3">
    <property type="entry name" value="OUTER MEMBRANE TRANSPORTER CDIB"/>
    <property type="match status" value="1"/>
</dbReference>
<evidence type="ECO:0000313" key="4">
    <source>
        <dbReference type="Proteomes" id="UP001222770"/>
    </source>
</evidence>
<sequence>MVRPPCIALAATMLAASPACAQVVARPDRAVPPLQTPAYPVAPSAPVAAQPSAAAPEAGGSMLLKDVGVAQSGGGIAMPAADWQPTTDGPSGLALLHTPGAPLDAAWIRRQFAANGMLGAQAGFDRIVALVQLINLAYLNNGFANSGVLIEGRTEDGVLNLRLVLGRLVAPAGADAIAVTFRSGRAKGLDAGYIRHRMASALAEPLDVRAIERDFRLLSDDPAIRTVNASIVPGARPGEASLAIEVDPQPRFDLFMTYANNRSPSVGGQRLGVGGSMRSWHQPGDVLGVQYGSTRGLTDFTASYTTPLFGQGWSLSVRGGFNNASVVDAALAPLDIHSREYYVEGGLSRTVLSRPLMPGKVAGMWHPALAASVGMVLVHRRVRSTLLGQPFSFSPGSRDGRTEYDALRLNFDFTRRSLGTVFAASLTGSLGLGGTRSTPPGAFTPSPHFTAALLQLNYARRLTPKLLELRLRFAGQVAGGLLYAPERFSVGGADTVRGYRESLLLGDQAAVASVELARPFDLAGMRGGRSAFRWGAFTASVFADGAAMHNRAGPQPLPRAVASAGARLVWAPADWLTASGTFGQPLRHVETTGSRNLQDRGFAFQIVLHPLGLARAFRREN</sequence>
<dbReference type="EMBL" id="JAROCY010000013">
    <property type="protein sequence ID" value="MDF8334348.1"/>
    <property type="molecule type" value="Genomic_DNA"/>
</dbReference>
<comment type="caution">
    <text evidence="3">The sequence shown here is derived from an EMBL/GenBank/DDBJ whole genome shotgun (WGS) entry which is preliminary data.</text>
</comment>
<proteinExistence type="predicted"/>
<name>A0ABT6CK99_9SPHN</name>
<dbReference type="PANTHER" id="PTHR34597">
    <property type="entry name" value="SLR1661 PROTEIN"/>
    <property type="match status" value="1"/>
</dbReference>
<evidence type="ECO:0000313" key="3">
    <source>
        <dbReference type="EMBL" id="MDF8334348.1"/>
    </source>
</evidence>
<dbReference type="InterPro" id="IPR051544">
    <property type="entry name" value="TPS_OM_transporter"/>
</dbReference>
<keyword evidence="1" id="KW-0732">Signal</keyword>
<dbReference type="Gene3D" id="2.40.160.50">
    <property type="entry name" value="membrane protein fhac: a member of the omp85/tpsb transporter family"/>
    <property type="match status" value="1"/>
</dbReference>
<organism evidence="3 4">
    <name type="scientific">Novosphingobium cyanobacteriorum</name>
    <dbReference type="NCBI Taxonomy" id="3024215"/>
    <lineage>
        <taxon>Bacteria</taxon>
        <taxon>Pseudomonadati</taxon>
        <taxon>Pseudomonadota</taxon>
        <taxon>Alphaproteobacteria</taxon>
        <taxon>Sphingomonadales</taxon>
        <taxon>Sphingomonadaceae</taxon>
        <taxon>Novosphingobium</taxon>
    </lineage>
</organism>
<evidence type="ECO:0000256" key="1">
    <source>
        <dbReference type="SAM" id="SignalP"/>
    </source>
</evidence>
<gene>
    <name evidence="3" type="ORF">POM99_14150</name>
</gene>
<dbReference type="Pfam" id="PF03865">
    <property type="entry name" value="ShlB"/>
    <property type="match status" value="1"/>
</dbReference>
<reference evidence="3 4" key="1">
    <citation type="submission" date="2023-03" db="EMBL/GenBank/DDBJ databases">
        <title>Novosphingobium cyanobacteriorum sp. nov., isolated from a eutrophic reservoir during the Microcystis bloom period.</title>
        <authorList>
            <person name="Kang M."/>
            <person name="Le V."/>
            <person name="Ko S.-R."/>
            <person name="Lee S.-A."/>
            <person name="Ahn C.-Y."/>
        </authorList>
    </citation>
    <scope>NUCLEOTIDE SEQUENCE [LARGE SCALE GENOMIC DNA]</scope>
    <source>
        <strain evidence="3 4">HBC54</strain>
    </source>
</reference>
<protein>
    <submittedName>
        <fullName evidence="3">ShlB/FhaC/HecB family hemolysin secretion/activation protein</fullName>
    </submittedName>
</protein>
<dbReference type="Proteomes" id="UP001222770">
    <property type="component" value="Unassembled WGS sequence"/>
</dbReference>
<evidence type="ECO:0000259" key="2">
    <source>
        <dbReference type="Pfam" id="PF03865"/>
    </source>
</evidence>
<accession>A0ABT6CK99</accession>
<feature type="chain" id="PRO_5045604479" evidence="1">
    <location>
        <begin position="22"/>
        <end position="621"/>
    </location>
</feature>